<keyword evidence="1 4" id="KW-0808">Transferase</keyword>
<protein>
    <submittedName>
        <fullName evidence="4">GNAT family N-acetyltransferase</fullName>
    </submittedName>
</protein>
<dbReference type="Pfam" id="PF00583">
    <property type="entry name" value="Acetyltransf_1"/>
    <property type="match status" value="1"/>
</dbReference>
<feature type="domain" description="N-acetyltransferase" evidence="3">
    <location>
        <begin position="11"/>
        <end position="155"/>
    </location>
</feature>
<dbReference type="CDD" id="cd04301">
    <property type="entry name" value="NAT_SF"/>
    <property type="match status" value="1"/>
</dbReference>
<sequence length="155" mass="18159">MMTITETKDFKRIAELNADVQNLHAKLYPEIFKPFNRIEMEKALENFLSDPNCFSYIVELNNVAIGSAVFFVKEAKENAFHYTIRTLYIDQISVLPEHQKTGAGKMLMQKAEQLARENSIKKIELDHWTANKVAATYFRKNGYMLYRERLFKILD</sequence>
<keyword evidence="2" id="KW-0012">Acyltransferase</keyword>
<dbReference type="AlphaFoldDB" id="A0A556N727"/>
<dbReference type="OrthoDB" id="9796381at2"/>
<accession>A0A556N727</accession>
<proteinExistence type="predicted"/>
<dbReference type="PROSITE" id="PS51186">
    <property type="entry name" value="GNAT"/>
    <property type="match status" value="1"/>
</dbReference>
<comment type="caution">
    <text evidence="4">The sequence shown here is derived from an EMBL/GenBank/DDBJ whole genome shotgun (WGS) entry which is preliminary data.</text>
</comment>
<name>A0A556N727_9FLAO</name>
<dbReference type="SUPFAM" id="SSF55729">
    <property type="entry name" value="Acyl-CoA N-acyltransferases (Nat)"/>
    <property type="match status" value="1"/>
</dbReference>
<dbReference type="InterPro" id="IPR050680">
    <property type="entry name" value="YpeA/RimI_acetyltransf"/>
</dbReference>
<dbReference type="EMBL" id="VLPL01000001">
    <property type="protein sequence ID" value="TSJ47992.1"/>
    <property type="molecule type" value="Genomic_DNA"/>
</dbReference>
<evidence type="ECO:0000313" key="4">
    <source>
        <dbReference type="EMBL" id="TSJ47992.1"/>
    </source>
</evidence>
<dbReference type="InterPro" id="IPR000182">
    <property type="entry name" value="GNAT_dom"/>
</dbReference>
<organism evidence="4 5">
    <name type="scientific">Fluviicola chungangensis</name>
    <dbReference type="NCBI Taxonomy" id="2597671"/>
    <lineage>
        <taxon>Bacteria</taxon>
        <taxon>Pseudomonadati</taxon>
        <taxon>Bacteroidota</taxon>
        <taxon>Flavobacteriia</taxon>
        <taxon>Flavobacteriales</taxon>
        <taxon>Crocinitomicaceae</taxon>
        <taxon>Fluviicola</taxon>
    </lineage>
</organism>
<dbReference type="InterPro" id="IPR016181">
    <property type="entry name" value="Acyl_CoA_acyltransferase"/>
</dbReference>
<dbReference type="PANTHER" id="PTHR43420:SF44">
    <property type="entry name" value="ACETYLTRANSFERASE YPEA"/>
    <property type="match status" value="1"/>
</dbReference>
<evidence type="ECO:0000259" key="3">
    <source>
        <dbReference type="PROSITE" id="PS51186"/>
    </source>
</evidence>
<evidence type="ECO:0000313" key="5">
    <source>
        <dbReference type="Proteomes" id="UP000316008"/>
    </source>
</evidence>
<keyword evidence="5" id="KW-1185">Reference proteome</keyword>
<reference evidence="4 5" key="1">
    <citation type="submission" date="2019-07" db="EMBL/GenBank/DDBJ databases">
        <authorList>
            <person name="Huq M.A."/>
        </authorList>
    </citation>
    <scope>NUCLEOTIDE SEQUENCE [LARGE SCALE GENOMIC DNA]</scope>
    <source>
        <strain evidence="4 5">MAH-3</strain>
    </source>
</reference>
<gene>
    <name evidence="4" type="ORF">FO442_02340</name>
</gene>
<evidence type="ECO:0000256" key="1">
    <source>
        <dbReference type="ARBA" id="ARBA00022679"/>
    </source>
</evidence>
<dbReference type="Gene3D" id="3.40.630.30">
    <property type="match status" value="1"/>
</dbReference>
<dbReference type="GO" id="GO:0016747">
    <property type="term" value="F:acyltransferase activity, transferring groups other than amino-acyl groups"/>
    <property type="evidence" value="ECO:0007669"/>
    <property type="project" value="InterPro"/>
</dbReference>
<dbReference type="Proteomes" id="UP000316008">
    <property type="component" value="Unassembled WGS sequence"/>
</dbReference>
<evidence type="ECO:0000256" key="2">
    <source>
        <dbReference type="ARBA" id="ARBA00023315"/>
    </source>
</evidence>
<dbReference type="RefSeq" id="WP_144331527.1">
    <property type="nucleotide sequence ID" value="NZ_VLPL01000001.1"/>
</dbReference>
<dbReference type="PANTHER" id="PTHR43420">
    <property type="entry name" value="ACETYLTRANSFERASE"/>
    <property type="match status" value="1"/>
</dbReference>